<dbReference type="InterPro" id="IPR017916">
    <property type="entry name" value="SB_dom"/>
</dbReference>
<dbReference type="GO" id="GO:0000813">
    <property type="term" value="C:ESCRT I complex"/>
    <property type="evidence" value="ECO:0007669"/>
    <property type="project" value="TreeGrafter"/>
</dbReference>
<reference evidence="12" key="1">
    <citation type="journal article" date="2023" name="GigaByte">
        <title>Genome assembly of the bearded iris, Iris pallida Lam.</title>
        <authorList>
            <person name="Bruccoleri R.E."/>
            <person name="Oakeley E.J."/>
            <person name="Faust A.M.E."/>
            <person name="Altorfer M."/>
            <person name="Dessus-Babus S."/>
            <person name="Burckhardt D."/>
            <person name="Oertli M."/>
            <person name="Naumann U."/>
            <person name="Petersen F."/>
            <person name="Wong J."/>
        </authorList>
    </citation>
    <scope>NUCLEOTIDE SEQUENCE</scope>
    <source>
        <strain evidence="12">GSM-AAB239-AS_SAM_17_03QT</strain>
    </source>
</reference>
<dbReference type="Proteomes" id="UP001140949">
    <property type="component" value="Unassembled WGS sequence"/>
</dbReference>
<organism evidence="12 13">
    <name type="scientific">Iris pallida</name>
    <name type="common">Sweet iris</name>
    <dbReference type="NCBI Taxonomy" id="29817"/>
    <lineage>
        <taxon>Eukaryota</taxon>
        <taxon>Viridiplantae</taxon>
        <taxon>Streptophyta</taxon>
        <taxon>Embryophyta</taxon>
        <taxon>Tracheophyta</taxon>
        <taxon>Spermatophyta</taxon>
        <taxon>Magnoliopsida</taxon>
        <taxon>Liliopsida</taxon>
        <taxon>Asparagales</taxon>
        <taxon>Iridaceae</taxon>
        <taxon>Iridoideae</taxon>
        <taxon>Irideae</taxon>
        <taxon>Iris</taxon>
    </lineage>
</organism>
<feature type="domain" description="SB" evidence="10">
    <location>
        <begin position="313"/>
        <end position="381"/>
    </location>
</feature>
<keyword evidence="4" id="KW-0967">Endosome</keyword>
<dbReference type="PANTHER" id="PTHR23306:SF3">
    <property type="entry name" value="TUMOR SUPPRESSOR PROTEIN 101"/>
    <property type="match status" value="1"/>
</dbReference>
<evidence type="ECO:0000259" key="10">
    <source>
        <dbReference type="PROSITE" id="PS51312"/>
    </source>
</evidence>
<dbReference type="InterPro" id="IPR008883">
    <property type="entry name" value="UEV_N"/>
</dbReference>
<dbReference type="Gene3D" id="6.10.140.820">
    <property type="match status" value="1"/>
</dbReference>
<dbReference type="Pfam" id="PF09454">
    <property type="entry name" value="Vps23_core"/>
    <property type="match status" value="1"/>
</dbReference>
<evidence type="ECO:0000313" key="12">
    <source>
        <dbReference type="EMBL" id="KAJ6823153.1"/>
    </source>
</evidence>
<dbReference type="EMBL" id="JANAVB010023599">
    <property type="protein sequence ID" value="KAJ6823153.1"/>
    <property type="molecule type" value="Genomic_DNA"/>
</dbReference>
<dbReference type="PROSITE" id="PS51312">
    <property type="entry name" value="SB"/>
    <property type="match status" value="1"/>
</dbReference>
<evidence type="ECO:0000256" key="4">
    <source>
        <dbReference type="ARBA" id="ARBA00022753"/>
    </source>
</evidence>
<dbReference type="InterPro" id="IPR016135">
    <property type="entry name" value="UBQ-conjugating_enzyme/RWD"/>
</dbReference>
<gene>
    <name evidence="12" type="ORF">M6B38_385190</name>
</gene>
<feature type="coiled-coil region" evidence="8">
    <location>
        <begin position="236"/>
        <end position="284"/>
    </location>
</feature>
<reference evidence="12" key="2">
    <citation type="submission" date="2023-04" db="EMBL/GenBank/DDBJ databases">
        <authorList>
            <person name="Bruccoleri R.E."/>
            <person name="Oakeley E.J."/>
            <person name="Faust A.-M."/>
            <person name="Dessus-Babus S."/>
            <person name="Altorfer M."/>
            <person name="Burckhardt D."/>
            <person name="Oertli M."/>
            <person name="Naumann U."/>
            <person name="Petersen F."/>
            <person name="Wong J."/>
        </authorList>
    </citation>
    <scope>NUCLEOTIDE SEQUENCE</scope>
    <source>
        <strain evidence="12">GSM-AAB239-AS_SAM_17_03QT</strain>
        <tissue evidence="12">Leaf</tissue>
    </source>
</reference>
<evidence type="ECO:0000256" key="6">
    <source>
        <dbReference type="ARBA" id="ARBA00023054"/>
    </source>
</evidence>
<dbReference type="Pfam" id="PF05743">
    <property type="entry name" value="UEV"/>
    <property type="match status" value="1"/>
</dbReference>
<evidence type="ECO:0000256" key="3">
    <source>
        <dbReference type="ARBA" id="ARBA00022448"/>
    </source>
</evidence>
<comment type="subcellular location">
    <subcellularLocation>
        <location evidence="1">Endosome</location>
    </subcellularLocation>
</comment>
<comment type="similarity">
    <text evidence="2">Belongs to the ubiquitin-conjugating enzyme family. UEV subfamily.</text>
</comment>
<keyword evidence="5 7" id="KW-0653">Protein transport</keyword>
<evidence type="ECO:0000256" key="7">
    <source>
        <dbReference type="PROSITE-ProRule" id="PRU00644"/>
    </source>
</evidence>
<dbReference type="InterPro" id="IPR037202">
    <property type="entry name" value="ESCRT_assembly_dom"/>
</dbReference>
<evidence type="ECO:0000256" key="2">
    <source>
        <dbReference type="ARBA" id="ARBA00009594"/>
    </source>
</evidence>
<dbReference type="GO" id="GO:0043130">
    <property type="term" value="F:ubiquitin binding"/>
    <property type="evidence" value="ECO:0007669"/>
    <property type="project" value="TreeGrafter"/>
</dbReference>
<proteinExistence type="inferred from homology"/>
<dbReference type="SUPFAM" id="SSF140111">
    <property type="entry name" value="Endosomal sorting complex assembly domain"/>
    <property type="match status" value="1"/>
</dbReference>
<sequence length="392" mass="43471">MAPPPPPSPSTAGAQYAQQFLSSVLSQRGPSSLPYSEDSKWLIRHHLVSLTDAFPSLHPKSSSFTHNDGRTVNLLVADGTVPIVFSSVVYNIPASIWLPEPYPRCPPSVFLTPTPNMVVKPGHPHVDPDGSVRVPYLLNWVYPSSNLVDLVRSMSHLFGLDPPLYTRQNPNPNPSPNPSPSPSPSPSPQPSRIYSRTHFPPSPSPSRPTEDPAEVFRRNAINKIIESVHTDSAALRKNQEAEMDALLSTQAALRQREEAISRGMREMMEEKEGLEQQLQVVLMNTDVLENWVRENEGKRRKEVDADDVFEPADVLSRQMMECTAADLAVEDTVYALDKAAQEGAVPFDTYLKSVRALSREQFFHRALATKVRAAQVQAQVAGMAARAPQYRQ</sequence>
<keyword evidence="6 8" id="KW-0175">Coiled coil</keyword>
<protein>
    <recommendedName>
        <fullName evidence="14">Protein ELC-like</fullName>
    </recommendedName>
</protein>
<evidence type="ECO:0000256" key="9">
    <source>
        <dbReference type="SAM" id="MobiDB-lite"/>
    </source>
</evidence>
<dbReference type="SUPFAM" id="SSF54495">
    <property type="entry name" value="UBC-like"/>
    <property type="match status" value="1"/>
</dbReference>
<evidence type="ECO:0000259" key="11">
    <source>
        <dbReference type="PROSITE" id="PS51322"/>
    </source>
</evidence>
<dbReference type="AlphaFoldDB" id="A0AAX6G3Y9"/>
<keyword evidence="13" id="KW-1185">Reference proteome</keyword>
<comment type="caution">
    <text evidence="12">The sequence shown here is derived from an EMBL/GenBank/DDBJ whole genome shotgun (WGS) entry which is preliminary data.</text>
</comment>
<dbReference type="PROSITE" id="PS51322">
    <property type="entry name" value="UEV"/>
    <property type="match status" value="1"/>
</dbReference>
<evidence type="ECO:0000313" key="13">
    <source>
        <dbReference type="Proteomes" id="UP001140949"/>
    </source>
</evidence>
<name>A0AAX6G3Y9_IRIPA</name>
<feature type="domain" description="UEV" evidence="11">
    <location>
        <begin position="24"/>
        <end position="168"/>
    </location>
</feature>
<dbReference type="InterPro" id="IPR052070">
    <property type="entry name" value="ESCRT-I_UEV_domain"/>
</dbReference>
<dbReference type="GO" id="GO:0015031">
    <property type="term" value="P:protein transport"/>
    <property type="evidence" value="ECO:0007669"/>
    <property type="project" value="UniProtKB-UniRule"/>
</dbReference>
<dbReference type="GO" id="GO:0008333">
    <property type="term" value="P:endosome to lysosome transport"/>
    <property type="evidence" value="ECO:0007669"/>
    <property type="project" value="TreeGrafter"/>
</dbReference>
<accession>A0AAX6G3Y9</accession>
<dbReference type="Gene3D" id="3.10.110.10">
    <property type="entry name" value="Ubiquitin Conjugating Enzyme"/>
    <property type="match status" value="1"/>
</dbReference>
<dbReference type="CDD" id="cd11685">
    <property type="entry name" value="UEV_TSG101-like"/>
    <property type="match status" value="1"/>
</dbReference>
<feature type="compositionally biased region" description="Pro residues" evidence="9">
    <location>
        <begin position="171"/>
        <end position="189"/>
    </location>
</feature>
<evidence type="ECO:0000256" key="5">
    <source>
        <dbReference type="ARBA" id="ARBA00022927"/>
    </source>
</evidence>
<dbReference type="PANTHER" id="PTHR23306">
    <property type="entry name" value="TUMOR SUSCEPTIBILITY GENE 101 PROTEIN-RELATED"/>
    <property type="match status" value="1"/>
</dbReference>
<evidence type="ECO:0000256" key="8">
    <source>
        <dbReference type="SAM" id="Coils"/>
    </source>
</evidence>
<evidence type="ECO:0008006" key="14">
    <source>
        <dbReference type="Google" id="ProtNLM"/>
    </source>
</evidence>
<evidence type="ECO:0000256" key="1">
    <source>
        <dbReference type="ARBA" id="ARBA00004177"/>
    </source>
</evidence>
<keyword evidence="3 7" id="KW-0813">Transport</keyword>
<feature type="region of interest" description="Disordered" evidence="9">
    <location>
        <begin position="162"/>
        <end position="212"/>
    </location>
</feature>